<evidence type="ECO:0000256" key="3">
    <source>
        <dbReference type="ARBA" id="ARBA00022729"/>
    </source>
</evidence>
<keyword evidence="3" id="KW-0732">Signal</keyword>
<evidence type="ECO:0000313" key="7">
    <source>
        <dbReference type="EMBL" id="QYD71422.1"/>
    </source>
</evidence>
<keyword evidence="6" id="KW-0472">Membrane</keyword>
<dbReference type="PANTHER" id="PTHR30222:SF17">
    <property type="entry name" value="SPERMIDINE_PUTRESCINE-BINDING PERIPLASMIC PROTEIN"/>
    <property type="match status" value="1"/>
</dbReference>
<feature type="transmembrane region" description="Helical" evidence="6">
    <location>
        <begin position="29"/>
        <end position="48"/>
    </location>
</feature>
<reference evidence="7 8" key="1">
    <citation type="submission" date="2021-07" db="EMBL/GenBank/DDBJ databases">
        <title>Paraburkholderia edwinii protects Aspergillus sp. from phenazines by acting as a toxin sponge.</title>
        <authorList>
            <person name="Dahlstrom K.M."/>
            <person name="Newman D.K."/>
        </authorList>
    </citation>
    <scope>NUCLEOTIDE SEQUENCE [LARGE SCALE GENOMIC DNA]</scope>
    <source>
        <strain evidence="7 8">Pe01</strain>
    </source>
</reference>
<keyword evidence="8" id="KW-1185">Reference proteome</keyword>
<feature type="compositionally biased region" description="Basic and acidic residues" evidence="5">
    <location>
        <begin position="1"/>
        <end position="10"/>
    </location>
</feature>
<keyword evidence="6" id="KW-1133">Transmembrane helix</keyword>
<dbReference type="PROSITE" id="PS51318">
    <property type="entry name" value="TAT"/>
    <property type="match status" value="1"/>
</dbReference>
<dbReference type="PRINTS" id="PR00909">
    <property type="entry name" value="SPERMDNBNDNG"/>
</dbReference>
<evidence type="ECO:0000256" key="1">
    <source>
        <dbReference type="ARBA" id="ARBA00004418"/>
    </source>
</evidence>
<dbReference type="Proteomes" id="UP000826462">
    <property type="component" value="Chromosome 2"/>
</dbReference>
<proteinExistence type="predicted"/>
<feature type="region of interest" description="Disordered" evidence="5">
    <location>
        <begin position="1"/>
        <end position="22"/>
    </location>
</feature>
<evidence type="ECO:0000256" key="6">
    <source>
        <dbReference type="SAM" id="Phobius"/>
    </source>
</evidence>
<protein>
    <submittedName>
        <fullName evidence="7">Spermidine/putrescine ABC transporter substrate-binding protein</fullName>
    </submittedName>
</protein>
<evidence type="ECO:0000256" key="4">
    <source>
        <dbReference type="ARBA" id="ARBA00022764"/>
    </source>
</evidence>
<dbReference type="EMBL" id="CP080096">
    <property type="protein sequence ID" value="QYD71422.1"/>
    <property type="molecule type" value="Genomic_DNA"/>
</dbReference>
<dbReference type="InterPro" id="IPR006311">
    <property type="entry name" value="TAT_signal"/>
</dbReference>
<name>A0ABX8USZ6_9BURK</name>
<keyword evidence="2" id="KW-0813">Transport</keyword>
<dbReference type="InterPro" id="IPR001188">
    <property type="entry name" value="Sperm_putr-bd"/>
</dbReference>
<dbReference type="SUPFAM" id="SSF53850">
    <property type="entry name" value="Periplasmic binding protein-like II"/>
    <property type="match status" value="1"/>
</dbReference>
<keyword evidence="6" id="KW-0812">Transmembrane</keyword>
<dbReference type="Gene3D" id="3.40.190.10">
    <property type="entry name" value="Periplasmic binding protein-like II"/>
    <property type="match status" value="2"/>
</dbReference>
<accession>A0ABX8USZ6</accession>
<gene>
    <name evidence="7" type="ORF">KZJ38_30865</name>
</gene>
<dbReference type="Pfam" id="PF13416">
    <property type="entry name" value="SBP_bac_8"/>
    <property type="match status" value="1"/>
</dbReference>
<dbReference type="RefSeq" id="WP_219800852.1">
    <property type="nucleotide sequence ID" value="NZ_CP080096.1"/>
</dbReference>
<dbReference type="CDD" id="cd13590">
    <property type="entry name" value="PBP2_PotD_PotF_like"/>
    <property type="match status" value="1"/>
</dbReference>
<dbReference type="PANTHER" id="PTHR30222">
    <property type="entry name" value="SPERMIDINE/PUTRESCINE-BINDING PERIPLASMIC PROTEIN"/>
    <property type="match status" value="1"/>
</dbReference>
<dbReference type="InterPro" id="IPR006059">
    <property type="entry name" value="SBP"/>
</dbReference>
<evidence type="ECO:0000256" key="2">
    <source>
        <dbReference type="ARBA" id="ARBA00022448"/>
    </source>
</evidence>
<comment type="subcellular location">
    <subcellularLocation>
        <location evidence="1">Periplasm</location>
    </subcellularLocation>
</comment>
<evidence type="ECO:0000256" key="5">
    <source>
        <dbReference type="SAM" id="MobiDB-lite"/>
    </source>
</evidence>
<evidence type="ECO:0000313" key="8">
    <source>
        <dbReference type="Proteomes" id="UP000826462"/>
    </source>
</evidence>
<organism evidence="7 8">
    <name type="scientific">Paraburkholderia edwinii</name>
    <dbReference type="NCBI Taxonomy" id="2861782"/>
    <lineage>
        <taxon>Bacteria</taxon>
        <taxon>Pseudomonadati</taxon>
        <taxon>Pseudomonadota</taxon>
        <taxon>Betaproteobacteria</taxon>
        <taxon>Burkholderiales</taxon>
        <taxon>Burkholderiaceae</taxon>
        <taxon>Paraburkholderia</taxon>
    </lineage>
</organism>
<keyword evidence="4" id="KW-0574">Periplasm</keyword>
<sequence>MKEHQRKDLSPDLNLQGSMTGHTGRRRSILRMLGAAAIMAPFAGSPIARAAAARQLNIYSWPDYFSTTDLRAYAQQSGVTPAVSTFNSNEMLFAKLNSPAGAGFDIVIPSSSWIAQFAKRGLLQELDHSRLNLASIDPKLLNREYDPGNRYSIPKDWGLLGVLYDPQVTGEIVTWEDFFKAGEKPGVSGKVRLSVSGWETIGPELWMRGQDWNKASADQIRAAAEPVKRFAKHVKTFATLQPDAAANGSIVLAQTHQAGARAAIMLNPRLKWVVPGPLSELWVDNYAIAKHAAHVDDAYGFLAYQLRPEVQVAETRYLGFPAAIAGLREKIGPDVQDADLIFGGKGLDFSKLTSFVVNPETIGVYLQMQTEIRAAAG</sequence>